<name>A0A9W6JPI2_9HYPH</name>
<evidence type="ECO:0000313" key="3">
    <source>
        <dbReference type="EMBL" id="GLK80151.1"/>
    </source>
</evidence>
<dbReference type="InterPro" id="IPR011006">
    <property type="entry name" value="CheY-like_superfamily"/>
</dbReference>
<reference evidence="3" key="2">
    <citation type="submission" date="2023-01" db="EMBL/GenBank/DDBJ databases">
        <authorList>
            <person name="Sun Q."/>
            <person name="Evtushenko L."/>
        </authorList>
    </citation>
    <scope>NUCLEOTIDE SEQUENCE</scope>
    <source>
        <strain evidence="3">VKM B-2748</strain>
    </source>
</reference>
<dbReference type="GO" id="GO:0000160">
    <property type="term" value="P:phosphorelay signal transduction system"/>
    <property type="evidence" value="ECO:0007669"/>
    <property type="project" value="InterPro"/>
</dbReference>
<keyword evidence="4" id="KW-1185">Reference proteome</keyword>
<keyword evidence="1" id="KW-0597">Phosphoprotein</keyword>
<sequence>MAPFRVLILEDDAILALDLETIVRCWTDARITSCRSIAQAQKAMKGGFDLALLDIDVVDGKSYDFARSLKEQELPFAFVTGSDVSGCPEGLRDAAFIAKPYSQRAIEAVVASASGGRRHP</sequence>
<reference evidence="3" key="1">
    <citation type="journal article" date="2014" name="Int. J. Syst. Evol. Microbiol.">
        <title>Complete genome sequence of Corynebacterium casei LMG S-19264T (=DSM 44701T), isolated from a smear-ripened cheese.</title>
        <authorList>
            <consortium name="US DOE Joint Genome Institute (JGI-PGF)"/>
            <person name="Walter F."/>
            <person name="Albersmeier A."/>
            <person name="Kalinowski J."/>
            <person name="Ruckert C."/>
        </authorList>
    </citation>
    <scope>NUCLEOTIDE SEQUENCE</scope>
    <source>
        <strain evidence="3">VKM B-2748</strain>
    </source>
</reference>
<gene>
    <name evidence="3" type="ORF">GCM10008174_18920</name>
</gene>
<dbReference type="InterPro" id="IPR001789">
    <property type="entry name" value="Sig_transdc_resp-reg_receiver"/>
</dbReference>
<evidence type="ECO:0000259" key="2">
    <source>
        <dbReference type="PROSITE" id="PS50110"/>
    </source>
</evidence>
<dbReference type="SMART" id="SM00448">
    <property type="entry name" value="REC"/>
    <property type="match status" value="1"/>
</dbReference>
<feature type="modified residue" description="4-aspartylphosphate" evidence="1">
    <location>
        <position position="54"/>
    </location>
</feature>
<dbReference type="SUPFAM" id="SSF52172">
    <property type="entry name" value="CheY-like"/>
    <property type="match status" value="1"/>
</dbReference>
<organism evidence="3 4">
    <name type="scientific">Methylopila turkensis</name>
    <dbReference type="NCBI Taxonomy" id="1437816"/>
    <lineage>
        <taxon>Bacteria</taxon>
        <taxon>Pseudomonadati</taxon>
        <taxon>Pseudomonadota</taxon>
        <taxon>Alphaproteobacteria</taxon>
        <taxon>Hyphomicrobiales</taxon>
        <taxon>Methylopilaceae</taxon>
        <taxon>Methylopila</taxon>
    </lineage>
</organism>
<dbReference type="Proteomes" id="UP001143309">
    <property type="component" value="Unassembled WGS sequence"/>
</dbReference>
<evidence type="ECO:0000256" key="1">
    <source>
        <dbReference type="PROSITE-ProRule" id="PRU00169"/>
    </source>
</evidence>
<dbReference type="EMBL" id="BSFL01000002">
    <property type="protein sequence ID" value="GLK80151.1"/>
    <property type="molecule type" value="Genomic_DNA"/>
</dbReference>
<dbReference type="Gene3D" id="3.40.50.2300">
    <property type="match status" value="1"/>
</dbReference>
<dbReference type="AlphaFoldDB" id="A0A9W6JPI2"/>
<proteinExistence type="predicted"/>
<dbReference type="RefSeq" id="WP_271200622.1">
    <property type="nucleotide sequence ID" value="NZ_BSFL01000002.1"/>
</dbReference>
<feature type="domain" description="Response regulatory" evidence="2">
    <location>
        <begin position="5"/>
        <end position="114"/>
    </location>
</feature>
<accession>A0A9W6JPI2</accession>
<protein>
    <submittedName>
        <fullName evidence="3">Response regulator</fullName>
    </submittedName>
</protein>
<comment type="caution">
    <text evidence="3">The sequence shown here is derived from an EMBL/GenBank/DDBJ whole genome shotgun (WGS) entry which is preliminary data.</text>
</comment>
<evidence type="ECO:0000313" key="4">
    <source>
        <dbReference type="Proteomes" id="UP001143309"/>
    </source>
</evidence>
<dbReference type="PROSITE" id="PS50110">
    <property type="entry name" value="RESPONSE_REGULATORY"/>
    <property type="match status" value="1"/>
</dbReference>